<sequence length="198" mass="21940">MTPKIRPLVPRGSTLEETIEEKIKVPRRATIRASFVNHFPSNAGISLHPMQCWLVNERRQSRRLVLDYGSPLLDTNNETIVSLSAESASSTTGDHPYVAFNADASLFGDEDGAHPFDLPSFRLQCSVWPCKGLPLHQQIIGVPRCPSVAWCEMGKKILVDSIDKFEVDQLFSLSISSSIVAEKDYNPLGSSFVFLPPV</sequence>
<dbReference type="EMBL" id="BTRK01000006">
    <property type="protein sequence ID" value="GMR58605.1"/>
    <property type="molecule type" value="Genomic_DNA"/>
</dbReference>
<reference evidence="2" key="1">
    <citation type="submission" date="2022-10" db="EMBL/GenBank/DDBJ databases">
        <title>Genome assembly of Pristionchus species.</title>
        <authorList>
            <person name="Yoshida K."/>
            <person name="Sommer R.J."/>
        </authorList>
    </citation>
    <scope>NUCLEOTIDE SEQUENCE [LARGE SCALE GENOMIC DNA]</scope>
    <source>
        <strain evidence="2">RS5460</strain>
    </source>
</reference>
<evidence type="ECO:0000313" key="2">
    <source>
        <dbReference type="Proteomes" id="UP001328107"/>
    </source>
</evidence>
<gene>
    <name evidence="1" type="ORF">PMAYCL1PPCAC_28800</name>
</gene>
<organism evidence="1 2">
    <name type="scientific">Pristionchus mayeri</name>
    <dbReference type="NCBI Taxonomy" id="1317129"/>
    <lineage>
        <taxon>Eukaryota</taxon>
        <taxon>Metazoa</taxon>
        <taxon>Ecdysozoa</taxon>
        <taxon>Nematoda</taxon>
        <taxon>Chromadorea</taxon>
        <taxon>Rhabditida</taxon>
        <taxon>Rhabditina</taxon>
        <taxon>Diplogasteromorpha</taxon>
        <taxon>Diplogasteroidea</taxon>
        <taxon>Neodiplogasteridae</taxon>
        <taxon>Pristionchus</taxon>
    </lineage>
</organism>
<comment type="caution">
    <text evidence="1">The sequence shown here is derived from an EMBL/GenBank/DDBJ whole genome shotgun (WGS) entry which is preliminary data.</text>
</comment>
<dbReference type="Proteomes" id="UP001328107">
    <property type="component" value="Unassembled WGS sequence"/>
</dbReference>
<evidence type="ECO:0000313" key="1">
    <source>
        <dbReference type="EMBL" id="GMR58605.1"/>
    </source>
</evidence>
<dbReference type="AlphaFoldDB" id="A0AAN5IC15"/>
<accession>A0AAN5IC15</accession>
<protein>
    <submittedName>
        <fullName evidence="1">Uncharacterized protein</fullName>
    </submittedName>
</protein>
<keyword evidence="2" id="KW-1185">Reference proteome</keyword>
<proteinExistence type="predicted"/>
<name>A0AAN5IC15_9BILA</name>